<dbReference type="PANTHER" id="PTHR42673">
    <property type="entry name" value="MALEYLACETOACETATE ISOMERASE"/>
    <property type="match status" value="1"/>
</dbReference>
<dbReference type="PANTHER" id="PTHR42673:SF21">
    <property type="entry name" value="GLUTATHIONE S-TRANSFERASE YFCF"/>
    <property type="match status" value="1"/>
</dbReference>
<dbReference type="Gene3D" id="1.20.1050.10">
    <property type="match status" value="1"/>
</dbReference>
<dbReference type="SFLD" id="SFLDG00358">
    <property type="entry name" value="Main_(cytGST)"/>
    <property type="match status" value="1"/>
</dbReference>
<name>A0A091ARY7_9GAMM</name>
<evidence type="ECO:0000313" key="5">
    <source>
        <dbReference type="Proteomes" id="UP000029393"/>
    </source>
</evidence>
<sequence>MSAGNIRLYSYWRSSAAYRVRIALNLKGLPFETMPVHLLQDGGQQHTPEFNDLNPQELVPVLMHGNRILRQSMSIIEYLDETWPTPPLMPATARERQRVRAIAQMIACDIHPLNNLRVLQFMDKTWNVPQAERDTWTRHWIKVGLDAVEDTLCDNPSTGDFCDGEQPTLADCCLVPQVFNAERFGVDMAPYRTIRRIVQNCLAMDEFKAARPENQPDAPAPGGN</sequence>
<dbReference type="CDD" id="cd03191">
    <property type="entry name" value="GST_C_Zeta"/>
    <property type="match status" value="1"/>
</dbReference>
<dbReference type="InterPro" id="IPR010987">
    <property type="entry name" value="Glutathione-S-Trfase_C-like"/>
</dbReference>
<dbReference type="GO" id="GO:0016034">
    <property type="term" value="F:maleylacetoacetate isomerase activity"/>
    <property type="evidence" value="ECO:0007669"/>
    <property type="project" value="TreeGrafter"/>
</dbReference>
<dbReference type="EMBL" id="AVCK01000055">
    <property type="protein sequence ID" value="KFN41917.1"/>
    <property type="molecule type" value="Genomic_DNA"/>
</dbReference>
<accession>A0A091ARY7</accession>
<dbReference type="InterPro" id="IPR004045">
    <property type="entry name" value="Glutathione_S-Trfase_N"/>
</dbReference>
<dbReference type="NCBIfam" id="TIGR01262">
    <property type="entry name" value="maiA"/>
    <property type="match status" value="1"/>
</dbReference>
<evidence type="ECO:0000256" key="1">
    <source>
        <dbReference type="ARBA" id="ARBA00010007"/>
    </source>
</evidence>
<dbReference type="RefSeq" id="WP_034214436.1">
    <property type="nucleotide sequence ID" value="NZ_AVCK01000055.1"/>
</dbReference>
<comment type="similarity">
    <text evidence="1">Belongs to the GST superfamily. Zeta family.</text>
</comment>
<dbReference type="Pfam" id="PF13417">
    <property type="entry name" value="GST_N_3"/>
    <property type="match status" value="1"/>
</dbReference>
<evidence type="ECO:0000259" key="3">
    <source>
        <dbReference type="PROSITE" id="PS50405"/>
    </source>
</evidence>
<feature type="domain" description="GST N-terminal" evidence="2">
    <location>
        <begin position="4"/>
        <end position="87"/>
    </location>
</feature>
<evidence type="ECO:0000313" key="4">
    <source>
        <dbReference type="EMBL" id="KFN41917.1"/>
    </source>
</evidence>
<organism evidence="4 5">
    <name type="scientific">Arenimonas metalli CF5-1</name>
    <dbReference type="NCBI Taxonomy" id="1384056"/>
    <lineage>
        <taxon>Bacteria</taxon>
        <taxon>Pseudomonadati</taxon>
        <taxon>Pseudomonadota</taxon>
        <taxon>Gammaproteobacteria</taxon>
        <taxon>Lysobacterales</taxon>
        <taxon>Lysobacteraceae</taxon>
        <taxon>Arenimonas</taxon>
    </lineage>
</organism>
<dbReference type="SUPFAM" id="SSF52833">
    <property type="entry name" value="Thioredoxin-like"/>
    <property type="match status" value="1"/>
</dbReference>
<evidence type="ECO:0008006" key="6">
    <source>
        <dbReference type="Google" id="ProtNLM"/>
    </source>
</evidence>
<dbReference type="InterPro" id="IPR034333">
    <property type="entry name" value="GST_Zeta_N"/>
</dbReference>
<dbReference type="STRING" id="1384056.N787_03900"/>
<feature type="domain" description="GST C-terminal" evidence="3">
    <location>
        <begin position="92"/>
        <end position="220"/>
    </location>
</feature>
<dbReference type="FunFam" id="1.20.1050.10:FF:000017">
    <property type="entry name" value="Maleylacetoacetate isomerase"/>
    <property type="match status" value="1"/>
</dbReference>
<dbReference type="InterPro" id="IPR034330">
    <property type="entry name" value="GST_Zeta_C"/>
</dbReference>
<dbReference type="AlphaFoldDB" id="A0A091ARY7"/>
<dbReference type="PATRIC" id="fig|1384056.3.peg.2298"/>
<dbReference type="Gene3D" id="3.40.30.10">
    <property type="entry name" value="Glutaredoxin"/>
    <property type="match status" value="1"/>
</dbReference>
<dbReference type="GO" id="GO:0005737">
    <property type="term" value="C:cytoplasm"/>
    <property type="evidence" value="ECO:0007669"/>
    <property type="project" value="InterPro"/>
</dbReference>
<dbReference type="Proteomes" id="UP000029393">
    <property type="component" value="Unassembled WGS sequence"/>
</dbReference>
<protein>
    <recommendedName>
        <fullName evidence="6">Maleylacetoacetate isomerase</fullName>
    </recommendedName>
</protein>
<proteinExistence type="inferred from homology"/>
<dbReference type="SUPFAM" id="SSF47616">
    <property type="entry name" value="GST C-terminal domain-like"/>
    <property type="match status" value="1"/>
</dbReference>
<dbReference type="GO" id="GO:0006559">
    <property type="term" value="P:L-phenylalanine catabolic process"/>
    <property type="evidence" value="ECO:0007669"/>
    <property type="project" value="TreeGrafter"/>
</dbReference>
<dbReference type="OrthoDB" id="509852at2"/>
<dbReference type="GO" id="GO:0004364">
    <property type="term" value="F:glutathione transferase activity"/>
    <property type="evidence" value="ECO:0007669"/>
    <property type="project" value="TreeGrafter"/>
</dbReference>
<dbReference type="eggNOG" id="COG0625">
    <property type="taxonomic scope" value="Bacteria"/>
</dbReference>
<dbReference type="PROSITE" id="PS50404">
    <property type="entry name" value="GST_NTER"/>
    <property type="match status" value="1"/>
</dbReference>
<comment type="caution">
    <text evidence="4">The sequence shown here is derived from an EMBL/GenBank/DDBJ whole genome shotgun (WGS) entry which is preliminary data.</text>
</comment>
<dbReference type="CDD" id="cd03042">
    <property type="entry name" value="GST_N_Zeta"/>
    <property type="match status" value="1"/>
</dbReference>
<dbReference type="InterPro" id="IPR040079">
    <property type="entry name" value="Glutathione_S-Trfase"/>
</dbReference>
<dbReference type="InterPro" id="IPR036249">
    <property type="entry name" value="Thioredoxin-like_sf"/>
</dbReference>
<dbReference type="GO" id="GO:0006749">
    <property type="term" value="P:glutathione metabolic process"/>
    <property type="evidence" value="ECO:0007669"/>
    <property type="project" value="TreeGrafter"/>
</dbReference>
<dbReference type="InterPro" id="IPR005955">
    <property type="entry name" value="GST_Zeta"/>
</dbReference>
<gene>
    <name evidence="4" type="ORF">N787_03900</name>
</gene>
<reference evidence="4 5" key="1">
    <citation type="submission" date="2013-09" db="EMBL/GenBank/DDBJ databases">
        <title>Genome sequencing of Arenimonas metalli.</title>
        <authorList>
            <person name="Chen F."/>
            <person name="Wang G."/>
        </authorList>
    </citation>
    <scope>NUCLEOTIDE SEQUENCE [LARGE SCALE GENOMIC DNA]</scope>
    <source>
        <strain evidence="4 5">CF5-1</strain>
    </source>
</reference>
<keyword evidence="5" id="KW-1185">Reference proteome</keyword>
<dbReference type="InterPro" id="IPR036282">
    <property type="entry name" value="Glutathione-S-Trfase_C_sf"/>
</dbReference>
<dbReference type="SFLD" id="SFLDS00019">
    <property type="entry name" value="Glutathione_Transferase_(cytos"/>
    <property type="match status" value="1"/>
</dbReference>
<dbReference type="PROSITE" id="PS50405">
    <property type="entry name" value="GST_CTER"/>
    <property type="match status" value="1"/>
</dbReference>
<evidence type="ECO:0000259" key="2">
    <source>
        <dbReference type="PROSITE" id="PS50404"/>
    </source>
</evidence>